<gene>
    <name evidence="1" type="ORF">M011DRAFT_480200</name>
</gene>
<keyword evidence="2" id="KW-1185">Reference proteome</keyword>
<evidence type="ECO:0000313" key="2">
    <source>
        <dbReference type="Proteomes" id="UP000799440"/>
    </source>
</evidence>
<evidence type="ECO:0000313" key="1">
    <source>
        <dbReference type="EMBL" id="KAF2744124.1"/>
    </source>
</evidence>
<dbReference type="Proteomes" id="UP000799440">
    <property type="component" value="Unassembled WGS sequence"/>
</dbReference>
<sequence length="102" mass="11267">MNDLILDTERVFVLYIIQEGVAVVDSKYTQAFYNIGPLKATPKSSTYHDLARWTGIGLESPPCQDFGLNNPRFSIYTKSYNTTAQRAAYDVWAAAIGGANSP</sequence>
<accession>A0A6A6V307</accession>
<proteinExistence type="predicted"/>
<dbReference type="AlphaFoldDB" id="A0A6A6V307"/>
<name>A0A6A6V307_9PLEO</name>
<protein>
    <submittedName>
        <fullName evidence="1">Uncharacterized protein</fullName>
    </submittedName>
</protein>
<organism evidence="1 2">
    <name type="scientific">Sporormia fimetaria CBS 119925</name>
    <dbReference type="NCBI Taxonomy" id="1340428"/>
    <lineage>
        <taxon>Eukaryota</taxon>
        <taxon>Fungi</taxon>
        <taxon>Dikarya</taxon>
        <taxon>Ascomycota</taxon>
        <taxon>Pezizomycotina</taxon>
        <taxon>Dothideomycetes</taxon>
        <taxon>Pleosporomycetidae</taxon>
        <taxon>Pleosporales</taxon>
        <taxon>Sporormiaceae</taxon>
        <taxon>Sporormia</taxon>
    </lineage>
</organism>
<reference evidence="1" key="1">
    <citation type="journal article" date="2020" name="Stud. Mycol.">
        <title>101 Dothideomycetes genomes: a test case for predicting lifestyles and emergence of pathogens.</title>
        <authorList>
            <person name="Haridas S."/>
            <person name="Albert R."/>
            <person name="Binder M."/>
            <person name="Bloem J."/>
            <person name="Labutti K."/>
            <person name="Salamov A."/>
            <person name="Andreopoulos B."/>
            <person name="Baker S."/>
            <person name="Barry K."/>
            <person name="Bills G."/>
            <person name="Bluhm B."/>
            <person name="Cannon C."/>
            <person name="Castanera R."/>
            <person name="Culley D."/>
            <person name="Daum C."/>
            <person name="Ezra D."/>
            <person name="Gonzalez J."/>
            <person name="Henrissat B."/>
            <person name="Kuo A."/>
            <person name="Liang C."/>
            <person name="Lipzen A."/>
            <person name="Lutzoni F."/>
            <person name="Magnuson J."/>
            <person name="Mondo S."/>
            <person name="Nolan M."/>
            <person name="Ohm R."/>
            <person name="Pangilinan J."/>
            <person name="Park H.-J."/>
            <person name="Ramirez L."/>
            <person name="Alfaro M."/>
            <person name="Sun H."/>
            <person name="Tritt A."/>
            <person name="Yoshinaga Y."/>
            <person name="Zwiers L.-H."/>
            <person name="Turgeon B."/>
            <person name="Goodwin S."/>
            <person name="Spatafora J."/>
            <person name="Crous P."/>
            <person name="Grigoriev I."/>
        </authorList>
    </citation>
    <scope>NUCLEOTIDE SEQUENCE</scope>
    <source>
        <strain evidence="1">CBS 119925</strain>
    </source>
</reference>
<dbReference type="EMBL" id="MU006591">
    <property type="protein sequence ID" value="KAF2744124.1"/>
    <property type="molecule type" value="Genomic_DNA"/>
</dbReference>
<dbReference type="OrthoDB" id="9996127at2759"/>